<comment type="subcellular location">
    <subcellularLocation>
        <location evidence="1">Cell outer membrane</location>
    </subcellularLocation>
</comment>
<dbReference type="Proteomes" id="UP001430700">
    <property type="component" value="Unassembled WGS sequence"/>
</dbReference>
<comment type="similarity">
    <text evidence="2">Belongs to the SusD family.</text>
</comment>
<dbReference type="InterPro" id="IPR033985">
    <property type="entry name" value="SusD-like_N"/>
</dbReference>
<sequence length="465" mass="51401">MKRIKIIGFFCLMAQFSCTDDLYQDPITSKVATKFYSTEIEIEEAVNGVYDGLQLNGLYGLNMVALGEIPSDATYDEVPLNDDGTFGKLDNFSVTSIVGSISETWRDSYKTIQRANVVLNRIEKIPFKVAVVRDNRIGEMKFIRALLYFNLVRLYGDVPLVTQETIDPNSYLGQGRASTKVVYDQIIKDLTEAETLLPVKADKPGKVIKTAAQALLGKVYLTLNDLQNAKIWLLKVKDSNIHDLVSIADVFDINKETNKEILFSVQFASGINGNSEGSSMQQIFSPSGTISGAKGHNLPTKNLYSMYTAADNRKGKYVAITASGVPFSLKLTKSSTVPADGGSNVVVIRYADIILMLAEIENEQGNITLAKTYLNLIRTRAGLANISSVNQVDLRSAIDLERKLELVGEGDRWFDLLRKGTAITVMNQWFKSEGILITIDSHNLLMPIPLTEINTDPAIKQNPGY</sequence>
<evidence type="ECO:0000256" key="2">
    <source>
        <dbReference type="ARBA" id="ARBA00006275"/>
    </source>
</evidence>
<organism evidence="8 9">
    <name type="scientific">Flavobacterium lipolyticum</name>
    <dbReference type="NCBI Taxonomy" id="2893754"/>
    <lineage>
        <taxon>Bacteria</taxon>
        <taxon>Pseudomonadati</taxon>
        <taxon>Bacteroidota</taxon>
        <taxon>Flavobacteriia</taxon>
        <taxon>Flavobacteriales</taxon>
        <taxon>Flavobacteriaceae</taxon>
        <taxon>Flavobacterium</taxon>
    </lineage>
</organism>
<feature type="domain" description="RagB/SusD" evidence="6">
    <location>
        <begin position="301"/>
        <end position="465"/>
    </location>
</feature>
<dbReference type="Pfam" id="PF07980">
    <property type="entry name" value="SusD_RagB"/>
    <property type="match status" value="1"/>
</dbReference>
<keyword evidence="4" id="KW-0472">Membrane</keyword>
<evidence type="ECO:0000313" key="9">
    <source>
        <dbReference type="Proteomes" id="UP001430700"/>
    </source>
</evidence>
<dbReference type="CDD" id="cd08977">
    <property type="entry name" value="SusD"/>
    <property type="match status" value="1"/>
</dbReference>
<proteinExistence type="inferred from homology"/>
<evidence type="ECO:0000256" key="5">
    <source>
        <dbReference type="ARBA" id="ARBA00023237"/>
    </source>
</evidence>
<dbReference type="EMBL" id="JAJJMN010000001">
    <property type="protein sequence ID" value="MCC9017603.1"/>
    <property type="molecule type" value="Genomic_DNA"/>
</dbReference>
<dbReference type="RefSeq" id="WP_229999097.1">
    <property type="nucleotide sequence ID" value="NZ_JAJJMN010000001.1"/>
</dbReference>
<evidence type="ECO:0000256" key="3">
    <source>
        <dbReference type="ARBA" id="ARBA00022729"/>
    </source>
</evidence>
<dbReference type="Pfam" id="PF14322">
    <property type="entry name" value="SusD-like_3"/>
    <property type="match status" value="1"/>
</dbReference>
<dbReference type="Gene3D" id="1.25.40.390">
    <property type="match status" value="1"/>
</dbReference>
<reference evidence="8" key="1">
    <citation type="submission" date="2021-11" db="EMBL/GenBank/DDBJ databases">
        <title>Description of novel Flavobacterium species.</title>
        <authorList>
            <person name="Saticioglu I.B."/>
            <person name="Ay H."/>
            <person name="Altun S."/>
            <person name="Duman M."/>
        </authorList>
    </citation>
    <scope>NUCLEOTIDE SEQUENCE</scope>
    <source>
        <strain evidence="8">F-126</strain>
    </source>
</reference>
<protein>
    <submittedName>
        <fullName evidence="8">RagB/SusD family nutrient uptake outer membrane protein</fullName>
    </submittedName>
</protein>
<keyword evidence="3" id="KW-0732">Signal</keyword>
<evidence type="ECO:0000313" key="8">
    <source>
        <dbReference type="EMBL" id="MCC9017603.1"/>
    </source>
</evidence>
<keyword evidence="9" id="KW-1185">Reference proteome</keyword>
<gene>
    <name evidence="8" type="ORF">LNQ34_07455</name>
</gene>
<comment type="caution">
    <text evidence="8">The sequence shown here is derived from an EMBL/GenBank/DDBJ whole genome shotgun (WGS) entry which is preliminary data.</text>
</comment>
<evidence type="ECO:0000259" key="7">
    <source>
        <dbReference type="Pfam" id="PF14322"/>
    </source>
</evidence>
<evidence type="ECO:0000256" key="4">
    <source>
        <dbReference type="ARBA" id="ARBA00023136"/>
    </source>
</evidence>
<feature type="domain" description="SusD-like N-terminal" evidence="7">
    <location>
        <begin position="38"/>
        <end position="221"/>
    </location>
</feature>
<dbReference type="InterPro" id="IPR012944">
    <property type="entry name" value="SusD_RagB_dom"/>
</dbReference>
<keyword evidence="5" id="KW-0998">Cell outer membrane</keyword>
<name>A0ABS8M088_9FLAO</name>
<dbReference type="InterPro" id="IPR011990">
    <property type="entry name" value="TPR-like_helical_dom_sf"/>
</dbReference>
<evidence type="ECO:0000259" key="6">
    <source>
        <dbReference type="Pfam" id="PF07980"/>
    </source>
</evidence>
<accession>A0ABS8M088</accession>
<dbReference type="SUPFAM" id="SSF48452">
    <property type="entry name" value="TPR-like"/>
    <property type="match status" value="1"/>
</dbReference>
<evidence type="ECO:0000256" key="1">
    <source>
        <dbReference type="ARBA" id="ARBA00004442"/>
    </source>
</evidence>